<dbReference type="CDD" id="cd08180">
    <property type="entry name" value="PDD"/>
    <property type="match status" value="1"/>
</dbReference>
<dbReference type="SUPFAM" id="SSF56796">
    <property type="entry name" value="Dehydroquinate synthase-like"/>
    <property type="match status" value="1"/>
</dbReference>
<feature type="domain" description="Fe-containing alcohol dehydrogenase-like C-terminal" evidence="3">
    <location>
        <begin position="168"/>
        <end position="367"/>
    </location>
</feature>
<organism evidence="4 5">
    <name type="scientific">Georgenia daeguensis</name>
    <dbReference type="NCBI Taxonomy" id="908355"/>
    <lineage>
        <taxon>Bacteria</taxon>
        <taxon>Bacillati</taxon>
        <taxon>Actinomycetota</taxon>
        <taxon>Actinomycetes</taxon>
        <taxon>Micrococcales</taxon>
        <taxon>Bogoriellaceae</taxon>
        <taxon>Georgenia</taxon>
    </lineage>
</organism>
<reference evidence="5" key="1">
    <citation type="journal article" date="2019" name="Int. J. Syst. Evol. Microbiol.">
        <title>The Global Catalogue of Microorganisms (GCM) 10K type strain sequencing project: providing services to taxonomists for standard genome sequencing and annotation.</title>
        <authorList>
            <consortium name="The Broad Institute Genomics Platform"/>
            <consortium name="The Broad Institute Genome Sequencing Center for Infectious Disease"/>
            <person name="Wu L."/>
            <person name="Ma J."/>
        </authorList>
    </citation>
    <scope>NUCLEOTIDE SEQUENCE [LARGE SCALE GENOMIC DNA]</scope>
    <source>
        <strain evidence="5">JCM 17459</strain>
    </source>
</reference>
<evidence type="ECO:0000313" key="4">
    <source>
        <dbReference type="EMBL" id="GAA3512696.1"/>
    </source>
</evidence>
<evidence type="ECO:0000259" key="2">
    <source>
        <dbReference type="Pfam" id="PF00465"/>
    </source>
</evidence>
<dbReference type="Gene3D" id="1.20.1090.10">
    <property type="entry name" value="Dehydroquinate synthase-like - alpha domain"/>
    <property type="match status" value="1"/>
</dbReference>
<evidence type="ECO:0000259" key="3">
    <source>
        <dbReference type="Pfam" id="PF25137"/>
    </source>
</evidence>
<evidence type="ECO:0000256" key="1">
    <source>
        <dbReference type="ARBA" id="ARBA00023002"/>
    </source>
</evidence>
<keyword evidence="5" id="KW-1185">Reference proteome</keyword>
<feature type="domain" description="Alcohol dehydrogenase iron-type/glycerol dehydrogenase GldA" evidence="2">
    <location>
        <begin position="8"/>
        <end position="157"/>
    </location>
</feature>
<dbReference type="InterPro" id="IPR056798">
    <property type="entry name" value="ADH_Fe_C"/>
</dbReference>
<dbReference type="Pfam" id="PF25137">
    <property type="entry name" value="ADH_Fe_C"/>
    <property type="match status" value="1"/>
</dbReference>
<dbReference type="InterPro" id="IPR039697">
    <property type="entry name" value="Alcohol_dehydrogenase_Fe"/>
</dbReference>
<dbReference type="EMBL" id="BAABBA010000039">
    <property type="protein sequence ID" value="GAA3512696.1"/>
    <property type="molecule type" value="Genomic_DNA"/>
</dbReference>
<dbReference type="InterPro" id="IPR001670">
    <property type="entry name" value="ADH_Fe/GldA"/>
</dbReference>
<proteinExistence type="predicted"/>
<sequence>MTTFQLNTSIRFGANALEALDQYRDQRVLLVTDSFLASTDLFREASARLGSQVTVFDDVEPNPTVTLVGKGTTCYLKADPEVVVALGGGSPIDAAKAMHQAALEVGRAAPHGLVVVPTTSGSGSEVTSFSVVTDEATHAKIAMVSPAMRPAVAILDPRAVLGVPPKVTADAGMDVLTHGLEAYVATNASDFSDAFAEKSVQMVFGSLARCYRHGSELDARERMHNASTLAALAFDHAGLGIVHSLSHALGGRYPVAHGRLNALLLPHVMAFNAAESPEVAARYARLARLTSMASGSIKAGVLSLIGAVERLRSELDIPARISEAGVSVADLQASADDIASTALNDRCTPTNPVQPTTAQLTAILRQIL</sequence>
<dbReference type="PANTHER" id="PTHR11496:SF83">
    <property type="entry name" value="HYDROXYACID-OXOACID TRANSHYDROGENASE, MITOCHONDRIAL"/>
    <property type="match status" value="1"/>
</dbReference>
<evidence type="ECO:0000313" key="5">
    <source>
        <dbReference type="Proteomes" id="UP001499841"/>
    </source>
</evidence>
<name>A0ABP6UMB2_9MICO</name>
<protein>
    <submittedName>
        <fullName evidence="4">1-propanol dehydrogenase PduQ</fullName>
    </submittedName>
</protein>
<keyword evidence="1" id="KW-0560">Oxidoreductase</keyword>
<accession>A0ABP6UMB2</accession>
<gene>
    <name evidence="4" type="ORF">GCM10022262_40840</name>
</gene>
<dbReference type="RefSeq" id="WP_345045371.1">
    <property type="nucleotide sequence ID" value="NZ_BAABBA010000039.1"/>
</dbReference>
<dbReference type="Proteomes" id="UP001499841">
    <property type="component" value="Unassembled WGS sequence"/>
</dbReference>
<dbReference type="PANTHER" id="PTHR11496">
    <property type="entry name" value="ALCOHOL DEHYDROGENASE"/>
    <property type="match status" value="1"/>
</dbReference>
<dbReference type="Pfam" id="PF00465">
    <property type="entry name" value="Fe-ADH"/>
    <property type="match status" value="1"/>
</dbReference>
<dbReference type="Gene3D" id="3.40.50.1970">
    <property type="match status" value="1"/>
</dbReference>
<comment type="caution">
    <text evidence="4">The sequence shown here is derived from an EMBL/GenBank/DDBJ whole genome shotgun (WGS) entry which is preliminary data.</text>
</comment>